<proteinExistence type="predicted"/>
<gene>
    <name evidence="2" type="ORF">BJY16_004656</name>
</gene>
<dbReference type="RefSeq" id="WP_185041711.1">
    <property type="nucleotide sequence ID" value="NZ_BAABFG010000005.1"/>
</dbReference>
<evidence type="ECO:0000313" key="3">
    <source>
        <dbReference type="Proteomes" id="UP000546162"/>
    </source>
</evidence>
<organism evidence="2 3">
    <name type="scientific">Actinoplanes octamycinicus</name>
    <dbReference type="NCBI Taxonomy" id="135948"/>
    <lineage>
        <taxon>Bacteria</taxon>
        <taxon>Bacillati</taxon>
        <taxon>Actinomycetota</taxon>
        <taxon>Actinomycetes</taxon>
        <taxon>Micromonosporales</taxon>
        <taxon>Micromonosporaceae</taxon>
        <taxon>Actinoplanes</taxon>
    </lineage>
</organism>
<comment type="caution">
    <text evidence="2">The sequence shown here is derived from an EMBL/GenBank/DDBJ whole genome shotgun (WGS) entry which is preliminary data.</text>
</comment>
<evidence type="ECO:0000313" key="2">
    <source>
        <dbReference type="EMBL" id="MBB4741197.1"/>
    </source>
</evidence>
<feature type="transmembrane region" description="Helical" evidence="1">
    <location>
        <begin position="43"/>
        <end position="63"/>
    </location>
</feature>
<keyword evidence="1" id="KW-1133">Transmembrane helix</keyword>
<keyword evidence="3" id="KW-1185">Reference proteome</keyword>
<reference evidence="2 3" key="1">
    <citation type="submission" date="2020-08" db="EMBL/GenBank/DDBJ databases">
        <title>Sequencing the genomes of 1000 actinobacteria strains.</title>
        <authorList>
            <person name="Klenk H.-P."/>
        </authorList>
    </citation>
    <scope>NUCLEOTIDE SEQUENCE [LARGE SCALE GENOMIC DNA]</scope>
    <source>
        <strain evidence="2 3">DSM 45809</strain>
    </source>
</reference>
<name>A0A7W7M8R6_9ACTN</name>
<protein>
    <submittedName>
        <fullName evidence="2">Putative membrane protein</fullName>
    </submittedName>
</protein>
<dbReference type="EMBL" id="JACHNB010000001">
    <property type="protein sequence ID" value="MBB4741197.1"/>
    <property type="molecule type" value="Genomic_DNA"/>
</dbReference>
<keyword evidence="1" id="KW-0812">Transmembrane</keyword>
<dbReference type="AlphaFoldDB" id="A0A7W7M8R6"/>
<keyword evidence="1" id="KW-0472">Membrane</keyword>
<dbReference type="Proteomes" id="UP000546162">
    <property type="component" value="Unassembled WGS sequence"/>
</dbReference>
<sequence length="64" mass="6440">MVQAVMVIRALLATIVVLVALLTAVLAGWLTQLDGAALPGVVMRSGIAFGAALGIGVAVLALLW</sequence>
<evidence type="ECO:0000256" key="1">
    <source>
        <dbReference type="SAM" id="Phobius"/>
    </source>
</evidence>
<accession>A0A7W7M8R6</accession>